<evidence type="ECO:0000313" key="2">
    <source>
        <dbReference type="Proteomes" id="UP001327560"/>
    </source>
</evidence>
<proteinExistence type="predicted"/>
<dbReference type="AlphaFoldDB" id="A0AAQ3JP99"/>
<protein>
    <submittedName>
        <fullName evidence="1">Uncharacterized protein</fullName>
    </submittedName>
</protein>
<dbReference type="EMBL" id="CP136890">
    <property type="protein sequence ID" value="WOK92516.1"/>
    <property type="molecule type" value="Genomic_DNA"/>
</dbReference>
<sequence length="114" mass="12680">MVLPIARPLIEKHATTVARYSVKRDKRNAWLPDYIIYLKNQVAGLGGGGRSASLLWERRERRLPDWVGEAGGWERSPPRQDADRRIECGRSEEGKGIVICEPAPAGMQIAAGTQ</sequence>
<gene>
    <name evidence="1" type="ORF">Cni_G01207</name>
</gene>
<dbReference type="Proteomes" id="UP001327560">
    <property type="component" value="Chromosome 1"/>
</dbReference>
<evidence type="ECO:0000313" key="1">
    <source>
        <dbReference type="EMBL" id="WOK92516.1"/>
    </source>
</evidence>
<accession>A0AAQ3JP99</accession>
<reference evidence="1 2" key="1">
    <citation type="submission" date="2023-10" db="EMBL/GenBank/DDBJ databases">
        <title>Chromosome-scale genome assembly provides insights into flower coloration mechanisms of Canna indica.</title>
        <authorList>
            <person name="Li C."/>
        </authorList>
    </citation>
    <scope>NUCLEOTIDE SEQUENCE [LARGE SCALE GENOMIC DNA]</scope>
    <source>
        <tissue evidence="1">Flower</tissue>
    </source>
</reference>
<organism evidence="1 2">
    <name type="scientific">Canna indica</name>
    <name type="common">Indian-shot</name>
    <dbReference type="NCBI Taxonomy" id="4628"/>
    <lineage>
        <taxon>Eukaryota</taxon>
        <taxon>Viridiplantae</taxon>
        <taxon>Streptophyta</taxon>
        <taxon>Embryophyta</taxon>
        <taxon>Tracheophyta</taxon>
        <taxon>Spermatophyta</taxon>
        <taxon>Magnoliopsida</taxon>
        <taxon>Liliopsida</taxon>
        <taxon>Zingiberales</taxon>
        <taxon>Cannaceae</taxon>
        <taxon>Canna</taxon>
    </lineage>
</organism>
<name>A0AAQ3JP99_9LILI</name>
<keyword evidence="2" id="KW-1185">Reference proteome</keyword>